<dbReference type="RefSeq" id="WP_096578848.1">
    <property type="nucleotide sequence ID" value="NZ_CAWNJS010000001.1"/>
</dbReference>
<evidence type="ECO:0000256" key="1">
    <source>
        <dbReference type="SAM" id="MobiDB-lite"/>
    </source>
</evidence>
<evidence type="ECO:0000313" key="3">
    <source>
        <dbReference type="Proteomes" id="UP000218785"/>
    </source>
</evidence>
<accession>A0A1Z4N3D5</accession>
<dbReference type="EMBL" id="AP018248">
    <property type="protein sequence ID" value="BAZ00162.1"/>
    <property type="molecule type" value="Genomic_DNA"/>
</dbReference>
<reference evidence="2 3" key="1">
    <citation type="submission" date="2017-06" db="EMBL/GenBank/DDBJ databases">
        <title>Genome sequencing of cyanobaciteial culture collection at National Institute for Environmental Studies (NIES).</title>
        <authorList>
            <person name="Hirose Y."/>
            <person name="Shimura Y."/>
            <person name="Fujisawa T."/>
            <person name="Nakamura Y."/>
            <person name="Kawachi M."/>
        </authorList>
    </citation>
    <scope>NUCLEOTIDE SEQUENCE [LARGE SCALE GENOMIC DNA]</scope>
    <source>
        <strain evidence="2 3">NIES-37</strain>
    </source>
</reference>
<feature type="region of interest" description="Disordered" evidence="1">
    <location>
        <begin position="85"/>
        <end position="125"/>
    </location>
</feature>
<feature type="compositionally biased region" description="Polar residues" evidence="1">
    <location>
        <begin position="88"/>
        <end position="101"/>
    </location>
</feature>
<dbReference type="AlphaFoldDB" id="A0A1Z4N3D5"/>
<protein>
    <submittedName>
        <fullName evidence="2">Uncharacterized protein</fullName>
    </submittedName>
</protein>
<proteinExistence type="predicted"/>
<dbReference type="Proteomes" id="UP000218785">
    <property type="component" value="Chromosome"/>
</dbReference>
<gene>
    <name evidence="2" type="ORF">NIES37_41460</name>
</gene>
<dbReference type="KEGG" id="ttq:NIES37_41460"/>
<sequence length="125" mass="13970">MSSQNSIQAFIQILNSQSQLISLPDWEELQQIHRNLPEDDDEEIAEILEDWLQTASRSQLLAAYEENLEIITDKSSIDVGKNLGIAKSKSQTPPDKPSPSSKELLDNAIKLNAPLSDKQKSQPTK</sequence>
<name>A0A1Z4N3D5_9CYAN</name>
<organism evidence="2 3">
    <name type="scientific">Tolypothrix tenuis PCC 7101</name>
    <dbReference type="NCBI Taxonomy" id="231146"/>
    <lineage>
        <taxon>Bacteria</taxon>
        <taxon>Bacillati</taxon>
        <taxon>Cyanobacteriota</taxon>
        <taxon>Cyanophyceae</taxon>
        <taxon>Nostocales</taxon>
        <taxon>Tolypothrichaceae</taxon>
        <taxon>Tolypothrix</taxon>
    </lineage>
</organism>
<evidence type="ECO:0000313" key="2">
    <source>
        <dbReference type="EMBL" id="BAZ00162.1"/>
    </source>
</evidence>
<keyword evidence="3" id="KW-1185">Reference proteome</keyword>